<dbReference type="EMBL" id="FWFK01000001">
    <property type="protein sequence ID" value="SLN19897.1"/>
    <property type="molecule type" value="Genomic_DNA"/>
</dbReference>
<organism evidence="2 3">
    <name type="scientific">Roseivivax jejudonensis</name>
    <dbReference type="NCBI Taxonomy" id="1529041"/>
    <lineage>
        <taxon>Bacteria</taxon>
        <taxon>Pseudomonadati</taxon>
        <taxon>Pseudomonadota</taxon>
        <taxon>Alphaproteobacteria</taxon>
        <taxon>Rhodobacterales</taxon>
        <taxon>Roseobacteraceae</taxon>
        <taxon>Roseivivax</taxon>
    </lineage>
</organism>
<sequence>MKQQRAPFGLRMPEELSAWVKQKAAEQDRSMNNFIVHVLEGFRANETATQQ</sequence>
<dbReference type="SUPFAM" id="SSF47598">
    <property type="entry name" value="Ribbon-helix-helix"/>
    <property type="match status" value="1"/>
</dbReference>
<gene>
    <name evidence="2" type="ORF">ROJ8625_00695</name>
</gene>
<dbReference type="InterPro" id="IPR005569">
    <property type="entry name" value="Arc_DNA-bd_dom"/>
</dbReference>
<dbReference type="Gene3D" id="1.10.1220.10">
    <property type="entry name" value="Met repressor-like"/>
    <property type="match status" value="1"/>
</dbReference>
<dbReference type="OrthoDB" id="7877018at2"/>
<dbReference type="GO" id="GO:0006355">
    <property type="term" value="P:regulation of DNA-templated transcription"/>
    <property type="evidence" value="ECO:0007669"/>
    <property type="project" value="InterPro"/>
</dbReference>
<name>A0A1X6YFF2_9RHOB</name>
<protein>
    <recommendedName>
        <fullName evidence="1">Arc-like DNA binding domain-containing protein</fullName>
    </recommendedName>
</protein>
<feature type="domain" description="Arc-like DNA binding" evidence="1">
    <location>
        <begin position="8"/>
        <end position="40"/>
    </location>
</feature>
<accession>A0A1X6YFF2</accession>
<dbReference type="RefSeq" id="WP_085790421.1">
    <property type="nucleotide sequence ID" value="NZ_FWFK01000001.1"/>
</dbReference>
<dbReference type="InterPro" id="IPR013321">
    <property type="entry name" value="Arc_rbn_hlx_hlx"/>
</dbReference>
<proteinExistence type="predicted"/>
<evidence type="ECO:0000313" key="2">
    <source>
        <dbReference type="EMBL" id="SLN19897.1"/>
    </source>
</evidence>
<keyword evidence="3" id="KW-1185">Reference proteome</keyword>
<dbReference type="Pfam" id="PF03869">
    <property type="entry name" value="Arc"/>
    <property type="match status" value="1"/>
</dbReference>
<dbReference type="GO" id="GO:0003677">
    <property type="term" value="F:DNA binding"/>
    <property type="evidence" value="ECO:0007669"/>
    <property type="project" value="InterPro"/>
</dbReference>
<evidence type="ECO:0000259" key="1">
    <source>
        <dbReference type="Pfam" id="PF03869"/>
    </source>
</evidence>
<evidence type="ECO:0000313" key="3">
    <source>
        <dbReference type="Proteomes" id="UP000193570"/>
    </source>
</evidence>
<dbReference type="InterPro" id="IPR010985">
    <property type="entry name" value="Ribbon_hlx_hlx"/>
</dbReference>
<dbReference type="AlphaFoldDB" id="A0A1X6YFF2"/>
<reference evidence="2 3" key="1">
    <citation type="submission" date="2017-03" db="EMBL/GenBank/DDBJ databases">
        <authorList>
            <person name="Afonso C.L."/>
            <person name="Miller P.J."/>
            <person name="Scott M.A."/>
            <person name="Spackman E."/>
            <person name="Goraichik I."/>
            <person name="Dimitrov K.M."/>
            <person name="Suarez D.L."/>
            <person name="Swayne D.E."/>
        </authorList>
    </citation>
    <scope>NUCLEOTIDE SEQUENCE [LARGE SCALE GENOMIC DNA]</scope>
    <source>
        <strain evidence="2 3">CECT 8625</strain>
    </source>
</reference>
<dbReference type="Proteomes" id="UP000193570">
    <property type="component" value="Unassembled WGS sequence"/>
</dbReference>